<evidence type="ECO:0000313" key="3">
    <source>
        <dbReference type="Proteomes" id="UP001626550"/>
    </source>
</evidence>
<sequence>MVTIFYQFIVFCLLDLLSATEILARRRNLLYTIESPTKCIHTYLKALPQGSVYYDIPKERVYEFLHSHAKLHAGDVAEEKVIRAFGSLYKIGQINNQFFGVTKIQAVKNENGLEIILSDPFTAKQAIDRVKGEILQEYEKYEKAAHAMNQDKQSSVTINTLLFDFVSKFAYKRNTSENLADLQMELLQSINFDSIEEEQPHSKVDQVLIKAWKRFLDAKIVAMDKERWDKVEKEIKRRIEEEMRRLGINGTVDRVVLTTSSNDTNKEAHDKFVQSVQELLDEYLKDDKVARQVEEDVQVWKISAEGSVESVTDTTIESGATNSTQKVDSLENSSLPNNMNSTLDGQKNVTQAEDTASIVDESVIIPLNVTKRPEGMQEAVVEEFPSSSSSPSIVTEEPVEVETELSLGDKIRIWWQGVTKSIHSFFEQMRRKIRKN</sequence>
<dbReference type="Proteomes" id="UP001626550">
    <property type="component" value="Unassembled WGS sequence"/>
</dbReference>
<dbReference type="EMBL" id="JBJKFK010002314">
    <property type="protein sequence ID" value="KAL3311289.1"/>
    <property type="molecule type" value="Genomic_DNA"/>
</dbReference>
<dbReference type="AlphaFoldDB" id="A0ABD2PVJ9"/>
<keyword evidence="1" id="KW-0732">Signal</keyword>
<gene>
    <name evidence="2" type="ORF">Ciccas_010132</name>
</gene>
<organism evidence="2 3">
    <name type="scientific">Cichlidogyrus casuarinus</name>
    <dbReference type="NCBI Taxonomy" id="1844966"/>
    <lineage>
        <taxon>Eukaryota</taxon>
        <taxon>Metazoa</taxon>
        <taxon>Spiralia</taxon>
        <taxon>Lophotrochozoa</taxon>
        <taxon>Platyhelminthes</taxon>
        <taxon>Monogenea</taxon>
        <taxon>Monopisthocotylea</taxon>
        <taxon>Dactylogyridea</taxon>
        <taxon>Ancyrocephalidae</taxon>
        <taxon>Cichlidogyrus</taxon>
    </lineage>
</organism>
<evidence type="ECO:0000313" key="2">
    <source>
        <dbReference type="EMBL" id="KAL3311289.1"/>
    </source>
</evidence>
<proteinExistence type="predicted"/>
<feature type="chain" id="PRO_5044741609" evidence="1">
    <location>
        <begin position="20"/>
        <end position="436"/>
    </location>
</feature>
<keyword evidence="3" id="KW-1185">Reference proteome</keyword>
<name>A0ABD2PVJ9_9PLAT</name>
<evidence type="ECO:0000256" key="1">
    <source>
        <dbReference type="SAM" id="SignalP"/>
    </source>
</evidence>
<reference evidence="2 3" key="1">
    <citation type="submission" date="2024-11" db="EMBL/GenBank/DDBJ databases">
        <title>Adaptive evolution of stress response genes in parasites aligns with host niche diversity.</title>
        <authorList>
            <person name="Hahn C."/>
            <person name="Resl P."/>
        </authorList>
    </citation>
    <scope>NUCLEOTIDE SEQUENCE [LARGE SCALE GENOMIC DNA]</scope>
    <source>
        <strain evidence="2">EGGRZ-B1_66</strain>
        <tissue evidence="2">Body</tissue>
    </source>
</reference>
<accession>A0ABD2PVJ9</accession>
<protein>
    <submittedName>
        <fullName evidence="2">Uncharacterized protein</fullName>
    </submittedName>
</protein>
<feature type="signal peptide" evidence="1">
    <location>
        <begin position="1"/>
        <end position="19"/>
    </location>
</feature>
<comment type="caution">
    <text evidence="2">The sequence shown here is derived from an EMBL/GenBank/DDBJ whole genome shotgun (WGS) entry which is preliminary data.</text>
</comment>